<dbReference type="Gene3D" id="3.90.228.10">
    <property type="match status" value="1"/>
</dbReference>
<dbReference type="PANTHER" id="PTHR32263:SF12">
    <property type="entry name" value="INACTIVE POLY [ADP-RIBOSE] POLYMERASE SRO4-RELATED"/>
    <property type="match status" value="1"/>
</dbReference>
<dbReference type="InterPro" id="IPR037197">
    <property type="entry name" value="WWE_dom_sf"/>
</dbReference>
<dbReference type="PROSITE" id="PS50918">
    <property type="entry name" value="WWE"/>
    <property type="match status" value="1"/>
</dbReference>
<dbReference type="AlphaFoldDB" id="A0A8T0HNF8"/>
<dbReference type="InterPro" id="IPR012317">
    <property type="entry name" value="Poly(ADP-ribose)pol_cat_dom"/>
</dbReference>
<dbReference type="InterPro" id="IPR044964">
    <property type="entry name" value="RCD1/SRO1-5"/>
</dbReference>
<dbReference type="EMBL" id="CM026426">
    <property type="protein sequence ID" value="KAG0572382.1"/>
    <property type="molecule type" value="Genomic_DNA"/>
</dbReference>
<accession>A0A8T0HNF8</accession>
<keyword evidence="1" id="KW-0520">NAD</keyword>
<gene>
    <name evidence="4" type="ORF">KC19_VG090600</name>
</gene>
<sequence length="500" mass="54996">MDVYENRLRTGGGDVVHSFRVVGESPKRREREGERECKPMWRLSKRVTRDGGHYGSCVHGRIVEAVVRSRGGEQGGCRIDAEVESYGGDGSVPVGWSVVKSWRLMYFERGGWVEYGEEANCVAWKRFRGVQLTAEVVVEGRVSVLSFAEMTQVNLATGYVRSIAWSRDGWEISLPANPIIGPGEENLVGARVNRLRTSWRDGATDSVSSFMLGSDGVQGAQACESEWNDADHESVSILYDGSGDCELTKLTLGNCRSDAKSAVFGSKEKHANLGNYSGFSLTLGQRFAKLDEGEKEFDDVKSKFLSGFGKLAEGATITGIHRDSSPVAMARQVAFERQKVFTEQARGNTNVRYGWLGTSKKGMAGIFLHGFGQPKTLKNGSAYGVGVYLALENQPFVSAVYADIDENGEQHVVLCQVVPGVSELVKPPSEQFHPSSQHYDTGVDDVIAPKWPIVWSTHISTHILPLFVVSFKLPSRWHRMMAELNGKQRSSSKLCPDVSV</sequence>
<reference evidence="4" key="1">
    <citation type="submission" date="2020-06" db="EMBL/GenBank/DDBJ databases">
        <title>WGS assembly of Ceratodon purpureus strain R40.</title>
        <authorList>
            <person name="Carey S.B."/>
            <person name="Jenkins J."/>
            <person name="Shu S."/>
            <person name="Lovell J.T."/>
            <person name="Sreedasyam A."/>
            <person name="Maumus F."/>
            <person name="Tiley G.P."/>
            <person name="Fernandez-Pozo N."/>
            <person name="Barry K."/>
            <person name="Chen C."/>
            <person name="Wang M."/>
            <person name="Lipzen A."/>
            <person name="Daum C."/>
            <person name="Saski C.A."/>
            <person name="Payton A.C."/>
            <person name="Mcbreen J.C."/>
            <person name="Conrad R.E."/>
            <person name="Kollar L.M."/>
            <person name="Olsson S."/>
            <person name="Huttunen S."/>
            <person name="Landis J.B."/>
            <person name="Wickett N.J."/>
            <person name="Johnson M.G."/>
            <person name="Rensing S.A."/>
            <person name="Grimwood J."/>
            <person name="Schmutz J."/>
            <person name="Mcdaniel S.F."/>
        </authorList>
    </citation>
    <scope>NUCLEOTIDE SEQUENCE</scope>
    <source>
        <strain evidence="4">R40</strain>
    </source>
</reference>
<dbReference type="Pfam" id="PF00644">
    <property type="entry name" value="PARP"/>
    <property type="match status" value="1"/>
</dbReference>
<evidence type="ECO:0000313" key="4">
    <source>
        <dbReference type="EMBL" id="KAG0572382.1"/>
    </source>
</evidence>
<name>A0A8T0HNF8_CERPU</name>
<dbReference type="PROSITE" id="PS51059">
    <property type="entry name" value="PARP_CATALYTIC"/>
    <property type="match status" value="1"/>
</dbReference>
<dbReference type="SUPFAM" id="SSF117839">
    <property type="entry name" value="WWE domain"/>
    <property type="match status" value="1"/>
</dbReference>
<dbReference type="Proteomes" id="UP000822688">
    <property type="component" value="Chromosome V"/>
</dbReference>
<evidence type="ECO:0000259" key="2">
    <source>
        <dbReference type="PROSITE" id="PS50918"/>
    </source>
</evidence>
<dbReference type="GO" id="GO:0003950">
    <property type="term" value="F:NAD+ poly-ADP-ribosyltransferase activity"/>
    <property type="evidence" value="ECO:0007669"/>
    <property type="project" value="UniProtKB-UniRule"/>
</dbReference>
<dbReference type="PANTHER" id="PTHR32263">
    <property type="entry name" value="INACTIVE POLY [ADP-RIBOSE] POLYMERASE SRO4-RELATED"/>
    <property type="match status" value="1"/>
</dbReference>
<keyword evidence="1" id="KW-0808">Transferase</keyword>
<feature type="domain" description="PARP catalytic" evidence="3">
    <location>
        <begin position="270"/>
        <end position="492"/>
    </location>
</feature>
<dbReference type="InterPro" id="IPR004170">
    <property type="entry name" value="WWE_dom"/>
</dbReference>
<dbReference type="EC" id="2.4.2.-" evidence="1"/>
<dbReference type="InterPro" id="IPR057823">
    <property type="entry name" value="WWE_RCD1"/>
</dbReference>
<feature type="domain" description="WWE" evidence="2">
    <location>
        <begin position="85"/>
        <end position="165"/>
    </location>
</feature>
<dbReference type="SUPFAM" id="SSF56399">
    <property type="entry name" value="ADP-ribosylation"/>
    <property type="match status" value="1"/>
</dbReference>
<organism evidence="4 5">
    <name type="scientific">Ceratodon purpureus</name>
    <name type="common">Fire moss</name>
    <name type="synonym">Dicranum purpureum</name>
    <dbReference type="NCBI Taxonomy" id="3225"/>
    <lineage>
        <taxon>Eukaryota</taxon>
        <taxon>Viridiplantae</taxon>
        <taxon>Streptophyta</taxon>
        <taxon>Embryophyta</taxon>
        <taxon>Bryophyta</taxon>
        <taxon>Bryophytina</taxon>
        <taxon>Bryopsida</taxon>
        <taxon>Dicranidae</taxon>
        <taxon>Pseudoditrichales</taxon>
        <taxon>Ditrichaceae</taxon>
        <taxon>Ceratodon</taxon>
    </lineage>
</organism>
<comment type="caution">
    <text evidence="4">The sequence shown here is derived from an EMBL/GenBank/DDBJ whole genome shotgun (WGS) entry which is preliminary data.</text>
</comment>
<proteinExistence type="predicted"/>
<dbReference type="Pfam" id="PF23467">
    <property type="entry name" value="WWE_5"/>
    <property type="match status" value="1"/>
</dbReference>
<evidence type="ECO:0000259" key="3">
    <source>
        <dbReference type="PROSITE" id="PS51059"/>
    </source>
</evidence>
<keyword evidence="1" id="KW-0328">Glycosyltransferase</keyword>
<evidence type="ECO:0000313" key="5">
    <source>
        <dbReference type="Proteomes" id="UP000822688"/>
    </source>
</evidence>
<evidence type="ECO:0000256" key="1">
    <source>
        <dbReference type="RuleBase" id="RU362114"/>
    </source>
</evidence>
<keyword evidence="5" id="KW-1185">Reference proteome</keyword>
<protein>
    <recommendedName>
        <fullName evidence="1">Poly [ADP-ribose] polymerase</fullName>
        <shortName evidence="1">PARP</shortName>
        <ecNumber evidence="1">2.4.2.-</ecNumber>
    </recommendedName>
</protein>